<dbReference type="AlphaFoldDB" id="A0A6N6N5Z7"/>
<keyword evidence="3" id="KW-1185">Reference proteome</keyword>
<dbReference type="OrthoDB" id="9779692at2"/>
<organism evidence="2 3">
    <name type="scientific">Pseudodesulfovibrio senegalensis</name>
    <dbReference type="NCBI Taxonomy" id="1721087"/>
    <lineage>
        <taxon>Bacteria</taxon>
        <taxon>Pseudomonadati</taxon>
        <taxon>Thermodesulfobacteriota</taxon>
        <taxon>Desulfovibrionia</taxon>
        <taxon>Desulfovibrionales</taxon>
        <taxon>Desulfovibrionaceae</taxon>
    </lineage>
</organism>
<protein>
    <submittedName>
        <fullName evidence="2">Uncharacterized protein</fullName>
    </submittedName>
</protein>
<dbReference type="Proteomes" id="UP000438699">
    <property type="component" value="Unassembled WGS sequence"/>
</dbReference>
<keyword evidence="1" id="KW-0472">Membrane</keyword>
<reference evidence="2 3" key="1">
    <citation type="journal article" date="2017" name="Int. J. Syst. Evol. Microbiol.">
        <title>Desulfovibrio senegalensis sp. nov., a mesophilic sulfate reducer isolated from marine sediment.</title>
        <authorList>
            <person name="Thioye A."/>
            <person name="Gam Z.B.A."/>
            <person name="Mbengue M."/>
            <person name="Cayol J.L."/>
            <person name="Joseph-Bartoli M."/>
            <person name="Toure-Kane C."/>
            <person name="Labat M."/>
        </authorList>
    </citation>
    <scope>NUCLEOTIDE SEQUENCE [LARGE SCALE GENOMIC DNA]</scope>
    <source>
        <strain evidence="2 3">DSM 101509</strain>
    </source>
</reference>
<keyword evidence="1" id="KW-0812">Transmembrane</keyword>
<keyword evidence="1" id="KW-1133">Transmembrane helix</keyword>
<evidence type="ECO:0000313" key="2">
    <source>
        <dbReference type="EMBL" id="KAB1442899.1"/>
    </source>
</evidence>
<gene>
    <name evidence="2" type="ORF">F8A88_01080</name>
</gene>
<evidence type="ECO:0000313" key="3">
    <source>
        <dbReference type="Proteomes" id="UP000438699"/>
    </source>
</evidence>
<feature type="transmembrane region" description="Helical" evidence="1">
    <location>
        <begin position="204"/>
        <end position="227"/>
    </location>
</feature>
<dbReference type="EMBL" id="WAIE01000001">
    <property type="protein sequence ID" value="KAB1442899.1"/>
    <property type="molecule type" value="Genomic_DNA"/>
</dbReference>
<accession>A0A6N6N5Z7</accession>
<sequence>MLIHDKKHFVWGLTLMAGFLAVLAYMFTPSFGGTNAFHASDDMFNSISKGSTYYIPGIREEAKQFDGQSFDVTIFENGSKVLRPLAAMLLKPAGMSVSDTDGGLRVQGDLGALMTAAINDADIMFKNDGKTIEAQYGIKPRESMFVWWTLLKDVKLHLDKQKKFKPATFIDKKVIKRGVEVGYNYFGIEGRNAGDEWQKITFALIFYVVYTLWFGYSIFFMFEGLGLQMTAGKKKEM</sequence>
<proteinExistence type="predicted"/>
<evidence type="ECO:0000256" key="1">
    <source>
        <dbReference type="SAM" id="Phobius"/>
    </source>
</evidence>
<dbReference type="RefSeq" id="WP_151149089.1">
    <property type="nucleotide sequence ID" value="NZ_WAIE01000001.1"/>
</dbReference>
<name>A0A6N6N5Z7_9BACT</name>
<feature type="transmembrane region" description="Helical" evidence="1">
    <location>
        <begin position="9"/>
        <end position="27"/>
    </location>
</feature>
<comment type="caution">
    <text evidence="2">The sequence shown here is derived from an EMBL/GenBank/DDBJ whole genome shotgun (WGS) entry which is preliminary data.</text>
</comment>